<evidence type="ECO:0000259" key="6">
    <source>
        <dbReference type="Pfam" id="PF00441"/>
    </source>
</evidence>
<evidence type="ECO:0000256" key="4">
    <source>
        <dbReference type="ARBA" id="ARBA00022827"/>
    </source>
</evidence>
<name>A0A4D4JG80_9PSEU</name>
<dbReference type="Gene3D" id="2.40.110.10">
    <property type="entry name" value="Butyryl-CoA Dehydrogenase, subunit A, domain 2"/>
    <property type="match status" value="1"/>
</dbReference>
<dbReference type="InterPro" id="IPR009100">
    <property type="entry name" value="AcylCoA_DH/oxidase_NM_dom_sf"/>
</dbReference>
<keyword evidence="10" id="KW-1185">Reference proteome</keyword>
<evidence type="ECO:0000313" key="9">
    <source>
        <dbReference type="EMBL" id="GDY32897.1"/>
    </source>
</evidence>
<keyword evidence="5" id="KW-0560">Oxidoreductase</keyword>
<dbReference type="InterPro" id="IPR036250">
    <property type="entry name" value="AcylCo_DH-like_C"/>
</dbReference>
<evidence type="ECO:0000259" key="8">
    <source>
        <dbReference type="Pfam" id="PF02771"/>
    </source>
</evidence>
<evidence type="ECO:0000259" key="7">
    <source>
        <dbReference type="Pfam" id="PF02770"/>
    </source>
</evidence>
<protein>
    <recommendedName>
        <fullName evidence="11">Acyl-CoA dehydrogenase</fullName>
    </recommendedName>
</protein>
<keyword evidence="4 5" id="KW-0274">FAD</keyword>
<dbReference type="EMBL" id="BJFL01000030">
    <property type="protein sequence ID" value="GDY32897.1"/>
    <property type="molecule type" value="Genomic_DNA"/>
</dbReference>
<reference evidence="10" key="1">
    <citation type="submission" date="2019-04" db="EMBL/GenBank/DDBJ databases">
        <title>Draft genome sequence of Pseudonocardiaceae bacterium SL3-2-4.</title>
        <authorList>
            <person name="Ningsih F."/>
            <person name="Yokota A."/>
            <person name="Sakai Y."/>
            <person name="Nanatani K."/>
            <person name="Yabe S."/>
            <person name="Oetari A."/>
            <person name="Sjamsuridzal W."/>
        </authorList>
    </citation>
    <scope>NUCLEOTIDE SEQUENCE [LARGE SCALE GENOMIC DNA]</scope>
    <source>
        <strain evidence="10">SL3-2-4</strain>
    </source>
</reference>
<dbReference type="InterPro" id="IPR046373">
    <property type="entry name" value="Acyl-CoA_Oxase/DH_mid-dom_sf"/>
</dbReference>
<dbReference type="Pfam" id="PF02770">
    <property type="entry name" value="Acyl-CoA_dh_M"/>
    <property type="match status" value="1"/>
</dbReference>
<evidence type="ECO:0000256" key="2">
    <source>
        <dbReference type="ARBA" id="ARBA00009347"/>
    </source>
</evidence>
<evidence type="ECO:0000256" key="3">
    <source>
        <dbReference type="ARBA" id="ARBA00022630"/>
    </source>
</evidence>
<dbReference type="SUPFAM" id="SSF47203">
    <property type="entry name" value="Acyl-CoA dehydrogenase C-terminal domain-like"/>
    <property type="match status" value="1"/>
</dbReference>
<dbReference type="Pfam" id="PF00441">
    <property type="entry name" value="Acyl-CoA_dh_1"/>
    <property type="match status" value="1"/>
</dbReference>
<dbReference type="SUPFAM" id="SSF56645">
    <property type="entry name" value="Acyl-CoA dehydrogenase NM domain-like"/>
    <property type="match status" value="1"/>
</dbReference>
<comment type="caution">
    <text evidence="9">The sequence shown here is derived from an EMBL/GenBank/DDBJ whole genome shotgun (WGS) entry which is preliminary data.</text>
</comment>
<comment type="similarity">
    <text evidence="2 5">Belongs to the acyl-CoA dehydrogenase family.</text>
</comment>
<dbReference type="Gene3D" id="1.20.140.10">
    <property type="entry name" value="Butyryl-CoA Dehydrogenase, subunit A, domain 3"/>
    <property type="match status" value="1"/>
</dbReference>
<proteinExistence type="inferred from homology"/>
<dbReference type="GO" id="GO:0003995">
    <property type="term" value="F:acyl-CoA dehydrogenase activity"/>
    <property type="evidence" value="ECO:0007669"/>
    <property type="project" value="TreeGrafter"/>
</dbReference>
<evidence type="ECO:0000313" key="10">
    <source>
        <dbReference type="Proteomes" id="UP000298860"/>
    </source>
</evidence>
<evidence type="ECO:0000256" key="5">
    <source>
        <dbReference type="RuleBase" id="RU362125"/>
    </source>
</evidence>
<keyword evidence="3 5" id="KW-0285">Flavoprotein</keyword>
<sequence length="540" mass="58713">MESPDVESMAGNTLTMTLPANDSALVEGAVSEKAARMLKFLRWYARERINSRLMDERRSLPLALVSDFAAAGLLGLQVPERYQGQELSHVDTVRVITQLGAIDVNPCILTVVHNTLGIPPVRHFASESIKEEVLPLLAQGKSLITSAISEPGMGSHLRALATRATKNPDGSYSINGTKKWISLGADARYVNVFAQLYDGKGQASGITGFLVETDSPGFEIGPEMLTLGLKAIPQNDLRFNDLRVPPSALLGAEGEGLRAAKSAFMAGRVMLAAAARGAAMRSLEIACRFAMERKVATGRLAENGRIRQKLADGAAAIQAVQTLVRNIAERLDAGDVVPDALYFCAKILGCELMWRVIDTSVQVLAARGYLDTNVVGQHFRDYRLFRIFEGSTEAVTVYLGSTILRAPHEFFGMLDEQLDASRHVRELAAAVAELATTTTDRDEANRHILANVVGDLACWTMIAATTNAVAHRSAMHAYAASWCEQKLRDRLHTARHDLLCDLPSVAEMTDHIAGYADVIGDIEQHRPSEAYGLDPLLRRG</sequence>
<dbReference type="AlphaFoldDB" id="A0A4D4JG80"/>
<dbReference type="InterPro" id="IPR013786">
    <property type="entry name" value="AcylCoA_DH/ox_N"/>
</dbReference>
<comment type="cofactor">
    <cofactor evidence="1 5">
        <name>FAD</name>
        <dbReference type="ChEBI" id="CHEBI:57692"/>
    </cofactor>
</comment>
<dbReference type="PANTHER" id="PTHR43884">
    <property type="entry name" value="ACYL-COA DEHYDROGENASE"/>
    <property type="match status" value="1"/>
</dbReference>
<feature type="domain" description="Acyl-CoA dehydrogenase/oxidase N-terminal" evidence="8">
    <location>
        <begin position="38"/>
        <end position="141"/>
    </location>
</feature>
<dbReference type="InterPro" id="IPR006091">
    <property type="entry name" value="Acyl-CoA_Oxase/DH_mid-dom"/>
</dbReference>
<evidence type="ECO:0008006" key="11">
    <source>
        <dbReference type="Google" id="ProtNLM"/>
    </source>
</evidence>
<feature type="domain" description="Acyl-CoA oxidase/dehydrogenase middle" evidence="7">
    <location>
        <begin position="147"/>
        <end position="241"/>
    </location>
</feature>
<dbReference type="GO" id="GO:0050660">
    <property type="term" value="F:flavin adenine dinucleotide binding"/>
    <property type="evidence" value="ECO:0007669"/>
    <property type="project" value="InterPro"/>
</dbReference>
<organism evidence="9 10">
    <name type="scientific">Gandjariella thermophila</name>
    <dbReference type="NCBI Taxonomy" id="1931992"/>
    <lineage>
        <taxon>Bacteria</taxon>
        <taxon>Bacillati</taxon>
        <taxon>Actinomycetota</taxon>
        <taxon>Actinomycetes</taxon>
        <taxon>Pseudonocardiales</taxon>
        <taxon>Pseudonocardiaceae</taxon>
        <taxon>Gandjariella</taxon>
    </lineage>
</organism>
<evidence type="ECO:0000256" key="1">
    <source>
        <dbReference type="ARBA" id="ARBA00001974"/>
    </source>
</evidence>
<gene>
    <name evidence="9" type="ORF">GTS_45300</name>
</gene>
<feature type="domain" description="Acyl-CoA dehydrogenase/oxidase C-terminal" evidence="6">
    <location>
        <begin position="254"/>
        <end position="394"/>
    </location>
</feature>
<accession>A0A4D4JG80</accession>
<dbReference type="Gene3D" id="1.10.540.10">
    <property type="entry name" value="Acyl-CoA dehydrogenase/oxidase, N-terminal domain"/>
    <property type="match status" value="1"/>
</dbReference>
<dbReference type="PANTHER" id="PTHR43884:SF12">
    <property type="entry name" value="ISOVALERYL-COA DEHYDROGENASE, MITOCHONDRIAL-RELATED"/>
    <property type="match status" value="1"/>
</dbReference>
<dbReference type="Pfam" id="PF02771">
    <property type="entry name" value="Acyl-CoA_dh_N"/>
    <property type="match status" value="1"/>
</dbReference>
<dbReference type="CDD" id="cd00567">
    <property type="entry name" value="ACAD"/>
    <property type="match status" value="1"/>
</dbReference>
<dbReference type="Proteomes" id="UP000298860">
    <property type="component" value="Unassembled WGS sequence"/>
</dbReference>
<dbReference type="InterPro" id="IPR037069">
    <property type="entry name" value="AcylCoA_DH/ox_N_sf"/>
</dbReference>
<dbReference type="InterPro" id="IPR009075">
    <property type="entry name" value="AcylCo_DH/oxidase_C"/>
</dbReference>